<name>A0ABQ9GRQ2_9NEOP</name>
<accession>A0ABQ9GRQ2</accession>
<protein>
    <submittedName>
        <fullName evidence="1">Uncharacterized protein</fullName>
    </submittedName>
</protein>
<keyword evidence="2" id="KW-1185">Reference proteome</keyword>
<sequence>MLIKTVLVLDNAPRAKCERHPGIDCFFVPPHLSNTSRDATEENYFPIKLELENIEPLDVLKSINTKDVHYMIRY</sequence>
<comment type="caution">
    <text evidence="1">The sequence shown here is derived from an EMBL/GenBank/DDBJ whole genome shotgun (WGS) entry which is preliminary data.</text>
</comment>
<organism evidence="1 2">
    <name type="scientific">Dryococelus australis</name>
    <dbReference type="NCBI Taxonomy" id="614101"/>
    <lineage>
        <taxon>Eukaryota</taxon>
        <taxon>Metazoa</taxon>
        <taxon>Ecdysozoa</taxon>
        <taxon>Arthropoda</taxon>
        <taxon>Hexapoda</taxon>
        <taxon>Insecta</taxon>
        <taxon>Pterygota</taxon>
        <taxon>Neoptera</taxon>
        <taxon>Polyneoptera</taxon>
        <taxon>Phasmatodea</taxon>
        <taxon>Verophasmatodea</taxon>
        <taxon>Anareolatae</taxon>
        <taxon>Phasmatidae</taxon>
        <taxon>Eurycanthinae</taxon>
        <taxon>Dryococelus</taxon>
    </lineage>
</organism>
<gene>
    <name evidence="1" type="ORF">PR048_025564</name>
</gene>
<evidence type="ECO:0000313" key="2">
    <source>
        <dbReference type="Proteomes" id="UP001159363"/>
    </source>
</evidence>
<dbReference type="EMBL" id="JARBHB010000010">
    <property type="protein sequence ID" value="KAJ8874698.1"/>
    <property type="molecule type" value="Genomic_DNA"/>
</dbReference>
<evidence type="ECO:0000313" key="1">
    <source>
        <dbReference type="EMBL" id="KAJ8874698.1"/>
    </source>
</evidence>
<reference evidence="1 2" key="1">
    <citation type="submission" date="2023-02" db="EMBL/GenBank/DDBJ databases">
        <title>LHISI_Scaffold_Assembly.</title>
        <authorList>
            <person name="Stuart O.P."/>
            <person name="Cleave R."/>
            <person name="Magrath M.J.L."/>
            <person name="Mikheyev A.S."/>
        </authorList>
    </citation>
    <scope>NUCLEOTIDE SEQUENCE [LARGE SCALE GENOMIC DNA]</scope>
    <source>
        <strain evidence="1">Daus_M_001</strain>
        <tissue evidence="1">Leg muscle</tissue>
    </source>
</reference>
<proteinExistence type="predicted"/>
<dbReference type="Proteomes" id="UP001159363">
    <property type="component" value="Chromosome 9"/>
</dbReference>